<protein>
    <recommendedName>
        <fullName evidence="1">HEPN domain-containing protein</fullName>
    </recommendedName>
</protein>
<keyword evidence="3" id="KW-1185">Reference proteome</keyword>
<name>A1ARR8_PELPD</name>
<dbReference type="eggNOG" id="COG2250">
    <property type="taxonomic scope" value="Bacteria"/>
</dbReference>
<proteinExistence type="predicted"/>
<dbReference type="SUPFAM" id="SSF81593">
    <property type="entry name" value="Nucleotidyltransferase substrate binding subunit/domain"/>
    <property type="match status" value="1"/>
</dbReference>
<evidence type="ECO:0000259" key="1">
    <source>
        <dbReference type="Pfam" id="PF05168"/>
    </source>
</evidence>
<dbReference type="AlphaFoldDB" id="A1ARR8"/>
<accession>A1ARR8</accession>
<dbReference type="Proteomes" id="UP000006732">
    <property type="component" value="Chromosome"/>
</dbReference>
<dbReference type="EMBL" id="CP000482">
    <property type="protein sequence ID" value="ABL00039.1"/>
    <property type="molecule type" value="Genomic_DNA"/>
</dbReference>
<dbReference type="STRING" id="338966.Ppro_2433"/>
<dbReference type="KEGG" id="ppd:Ppro_2433"/>
<gene>
    <name evidence="2" type="ordered locus">Ppro_2433</name>
</gene>
<dbReference type="OrthoDB" id="9810875at2"/>
<dbReference type="InterPro" id="IPR007842">
    <property type="entry name" value="HEPN_dom"/>
</dbReference>
<dbReference type="HOGENOM" id="CLU_123170_0_2_7"/>
<reference evidence="2 3" key="1">
    <citation type="submission" date="2006-10" db="EMBL/GenBank/DDBJ databases">
        <title>Complete sequence of chromosome of Pelobacter propionicus DSM 2379.</title>
        <authorList>
            <consortium name="US DOE Joint Genome Institute"/>
            <person name="Copeland A."/>
            <person name="Lucas S."/>
            <person name="Lapidus A."/>
            <person name="Barry K."/>
            <person name="Detter J.C."/>
            <person name="Glavina del Rio T."/>
            <person name="Hammon N."/>
            <person name="Israni S."/>
            <person name="Dalin E."/>
            <person name="Tice H."/>
            <person name="Pitluck S."/>
            <person name="Saunders E."/>
            <person name="Brettin T."/>
            <person name="Bruce D."/>
            <person name="Han C."/>
            <person name="Tapia R."/>
            <person name="Schmutz J."/>
            <person name="Larimer F."/>
            <person name="Land M."/>
            <person name="Hauser L."/>
            <person name="Kyrpides N."/>
            <person name="Kim E."/>
            <person name="Lovley D."/>
            <person name="Richardson P."/>
        </authorList>
    </citation>
    <scope>NUCLEOTIDE SEQUENCE [LARGE SCALE GENOMIC DNA]</scope>
    <source>
        <strain evidence="3">DSM 2379 / NBRC 103807 / OttBd1</strain>
    </source>
</reference>
<sequence>MNHIEQARLLLRMAAKDMRAMDLMIAPESIDDEIFGFHAQQAVEKSLKAWITAADGSYGFIHDLRVLLLTLREMGCDIEQFRHLIMLTPFAAQLRYEPMETIDAPLDRPALRQQVQALHDHVQSAIAAAKPVA</sequence>
<dbReference type="RefSeq" id="WP_011736294.1">
    <property type="nucleotide sequence ID" value="NC_008609.1"/>
</dbReference>
<evidence type="ECO:0000313" key="3">
    <source>
        <dbReference type="Proteomes" id="UP000006732"/>
    </source>
</evidence>
<feature type="domain" description="HEPN" evidence="1">
    <location>
        <begin position="8"/>
        <end position="107"/>
    </location>
</feature>
<organism evidence="2 3">
    <name type="scientific">Pelobacter propionicus (strain DSM 2379 / NBRC 103807 / OttBd1)</name>
    <dbReference type="NCBI Taxonomy" id="338966"/>
    <lineage>
        <taxon>Bacteria</taxon>
        <taxon>Pseudomonadati</taxon>
        <taxon>Thermodesulfobacteriota</taxon>
        <taxon>Desulfuromonadia</taxon>
        <taxon>Desulfuromonadales</taxon>
        <taxon>Desulfuromonadaceae</taxon>
        <taxon>Pelobacter</taxon>
    </lineage>
</organism>
<evidence type="ECO:0000313" key="2">
    <source>
        <dbReference type="EMBL" id="ABL00039.1"/>
    </source>
</evidence>
<dbReference type="Pfam" id="PF05168">
    <property type="entry name" value="HEPN"/>
    <property type="match status" value="1"/>
</dbReference>
<dbReference type="Gene3D" id="1.20.120.330">
    <property type="entry name" value="Nucleotidyltransferases domain 2"/>
    <property type="match status" value="1"/>
</dbReference>